<dbReference type="EMBL" id="AGWM01000011">
    <property type="protein sequence ID" value="EPD26725.1"/>
    <property type="molecule type" value="Genomic_DNA"/>
</dbReference>
<protein>
    <submittedName>
        <fullName evidence="2">Uncharacterized protein</fullName>
    </submittedName>
</protein>
<evidence type="ECO:0000256" key="1">
    <source>
        <dbReference type="SAM" id="Phobius"/>
    </source>
</evidence>
<accession>S2VL49</accession>
<dbReference type="AlphaFoldDB" id="S2VL49"/>
<dbReference type="HOGENOM" id="CLU_3110675_0_0_11"/>
<keyword evidence="1" id="KW-0812">Transmembrane</keyword>
<feature type="transmembrane region" description="Helical" evidence="1">
    <location>
        <begin position="20"/>
        <end position="39"/>
    </location>
</feature>
<gene>
    <name evidence="2" type="ORF">HMPREF9237_01354</name>
</gene>
<keyword evidence="3" id="KW-1185">Reference proteome</keyword>
<evidence type="ECO:0000313" key="3">
    <source>
        <dbReference type="Proteomes" id="UP000014393"/>
    </source>
</evidence>
<name>S2VL49_9ACTO</name>
<dbReference type="Proteomes" id="UP000014393">
    <property type="component" value="Unassembled WGS sequence"/>
</dbReference>
<sequence length="51" mass="5443">MASARPGFDSRHLHLKLLPSVASVSVVYLYPAVILVSACTKATIAGTFRIN</sequence>
<feature type="non-terminal residue" evidence="2">
    <location>
        <position position="51"/>
    </location>
</feature>
<organism evidence="2 3">
    <name type="scientific">Actinotignum schaalii FB123-CNA-2</name>
    <dbReference type="NCBI Taxonomy" id="883067"/>
    <lineage>
        <taxon>Bacteria</taxon>
        <taxon>Bacillati</taxon>
        <taxon>Actinomycetota</taxon>
        <taxon>Actinomycetes</taxon>
        <taxon>Actinomycetales</taxon>
        <taxon>Actinomycetaceae</taxon>
        <taxon>Actinotignum</taxon>
    </lineage>
</organism>
<reference evidence="2 3" key="1">
    <citation type="submission" date="2013-05" db="EMBL/GenBank/DDBJ databases">
        <title>The Genome Sequence of Actinobaculum schaalii FB123-CNA2.</title>
        <authorList>
            <consortium name="The Broad Institute Genomics Platform"/>
            <person name="Earl A."/>
            <person name="Ward D."/>
            <person name="Feldgarden M."/>
            <person name="Gevers D."/>
            <person name="Saerens B."/>
            <person name="Vaneechoutte M."/>
            <person name="Walker B."/>
            <person name="Young S."/>
            <person name="Zeng Q."/>
            <person name="Gargeya S."/>
            <person name="Fitzgerald M."/>
            <person name="Haas B."/>
            <person name="Abouelleil A."/>
            <person name="Allen A.W."/>
            <person name="Alvarado L."/>
            <person name="Arachchi H.M."/>
            <person name="Berlin A.M."/>
            <person name="Chapman S.B."/>
            <person name="Gainer-Dewar J."/>
            <person name="Goldberg J."/>
            <person name="Griggs A."/>
            <person name="Gujja S."/>
            <person name="Hansen M."/>
            <person name="Howarth C."/>
            <person name="Imamovic A."/>
            <person name="Ireland A."/>
            <person name="Larimer J."/>
            <person name="McCowan C."/>
            <person name="Murphy C."/>
            <person name="Pearson M."/>
            <person name="Poon T.W."/>
            <person name="Priest M."/>
            <person name="Roberts A."/>
            <person name="Saif S."/>
            <person name="Shea T."/>
            <person name="Sisk P."/>
            <person name="Sykes S."/>
            <person name="Wortman J."/>
            <person name="Nusbaum C."/>
            <person name="Birren B."/>
        </authorList>
    </citation>
    <scope>NUCLEOTIDE SEQUENCE [LARGE SCALE GENOMIC DNA]</scope>
    <source>
        <strain evidence="2 3">FB123-CNA-2</strain>
    </source>
</reference>
<keyword evidence="1" id="KW-1133">Transmembrane helix</keyword>
<proteinExistence type="predicted"/>
<comment type="caution">
    <text evidence="2">The sequence shown here is derived from an EMBL/GenBank/DDBJ whole genome shotgun (WGS) entry which is preliminary data.</text>
</comment>
<evidence type="ECO:0000313" key="2">
    <source>
        <dbReference type="EMBL" id="EPD26725.1"/>
    </source>
</evidence>
<keyword evidence="1" id="KW-0472">Membrane</keyword>